<accession>A0ABY1PWM0</accession>
<evidence type="ECO:0000256" key="1">
    <source>
        <dbReference type="SAM" id="Phobius"/>
    </source>
</evidence>
<feature type="transmembrane region" description="Helical" evidence="1">
    <location>
        <begin position="12"/>
        <end position="32"/>
    </location>
</feature>
<organism evidence="2 3">
    <name type="scientific">Noviherbaspirillum suwonense</name>
    <dbReference type="NCBI Taxonomy" id="1224511"/>
    <lineage>
        <taxon>Bacteria</taxon>
        <taxon>Pseudomonadati</taxon>
        <taxon>Pseudomonadota</taxon>
        <taxon>Betaproteobacteria</taxon>
        <taxon>Burkholderiales</taxon>
        <taxon>Oxalobacteraceae</taxon>
        <taxon>Noviherbaspirillum</taxon>
    </lineage>
</organism>
<gene>
    <name evidence="2" type="ORF">SAMN06295970_102387</name>
</gene>
<keyword evidence="1" id="KW-1133">Transmembrane helix</keyword>
<keyword evidence="1" id="KW-0812">Transmembrane</keyword>
<sequence length="82" mass="9236">MQQPPNTQFIPRWVIFIFVMSVMEAVGLCIYFKVSLPDPEVVSIEQLYMDAEHAPAAAAAQPGCEQCPLLARSPQHVPLRRR</sequence>
<protein>
    <submittedName>
        <fullName evidence="2">Uncharacterized protein</fullName>
    </submittedName>
</protein>
<keyword evidence="3" id="KW-1185">Reference proteome</keyword>
<name>A0ABY1PWM0_9BURK</name>
<reference evidence="2 3" key="1">
    <citation type="submission" date="2017-05" db="EMBL/GenBank/DDBJ databases">
        <authorList>
            <person name="Varghese N."/>
            <person name="Submissions S."/>
        </authorList>
    </citation>
    <scope>NUCLEOTIDE SEQUENCE [LARGE SCALE GENOMIC DNA]</scope>
    <source>
        <strain evidence="2 3">DSM 26001</strain>
    </source>
</reference>
<evidence type="ECO:0000313" key="2">
    <source>
        <dbReference type="EMBL" id="SMP50079.1"/>
    </source>
</evidence>
<comment type="caution">
    <text evidence="2">The sequence shown here is derived from an EMBL/GenBank/DDBJ whole genome shotgun (WGS) entry which is preliminary data.</text>
</comment>
<dbReference type="EMBL" id="FXUL01000002">
    <property type="protein sequence ID" value="SMP50079.1"/>
    <property type="molecule type" value="Genomic_DNA"/>
</dbReference>
<keyword evidence="1" id="KW-0472">Membrane</keyword>
<dbReference type="Proteomes" id="UP001158049">
    <property type="component" value="Unassembled WGS sequence"/>
</dbReference>
<proteinExistence type="predicted"/>
<evidence type="ECO:0000313" key="3">
    <source>
        <dbReference type="Proteomes" id="UP001158049"/>
    </source>
</evidence>